<evidence type="ECO:0000313" key="3">
    <source>
        <dbReference type="Proteomes" id="UP000322454"/>
    </source>
</evidence>
<gene>
    <name evidence="2" type="ORF">EVJ48_00505</name>
</gene>
<evidence type="ECO:0000313" key="2">
    <source>
        <dbReference type="EMBL" id="RZV40437.1"/>
    </source>
</evidence>
<dbReference type="AlphaFoldDB" id="A0A520XGW0"/>
<accession>A0A520XGW0</accession>
<feature type="domain" description="Carbohydrate kinase PfkB" evidence="1">
    <location>
        <begin position="3"/>
        <end position="52"/>
    </location>
</feature>
<dbReference type="InterPro" id="IPR011611">
    <property type="entry name" value="PfkB_dom"/>
</dbReference>
<protein>
    <recommendedName>
        <fullName evidence="1">Carbohydrate kinase PfkB domain-containing protein</fullName>
    </recommendedName>
</protein>
<dbReference type="SUPFAM" id="SSF53613">
    <property type="entry name" value="Ribokinase-like"/>
    <property type="match status" value="1"/>
</dbReference>
<proteinExistence type="predicted"/>
<dbReference type="Pfam" id="PF00294">
    <property type="entry name" value="PfkB"/>
    <property type="match status" value="1"/>
</dbReference>
<dbReference type="PANTHER" id="PTHR46566">
    <property type="entry name" value="1-PHOSPHOFRUCTOKINASE-RELATED"/>
    <property type="match status" value="1"/>
</dbReference>
<dbReference type="GO" id="GO:0008443">
    <property type="term" value="F:phosphofructokinase activity"/>
    <property type="evidence" value="ECO:0007669"/>
    <property type="project" value="TreeGrafter"/>
</dbReference>
<name>A0A520XGW0_9DELT</name>
<organism evidence="2 3">
    <name type="scientific">Candidatus Acidulodesulfobacterium acidiphilum</name>
    <dbReference type="NCBI Taxonomy" id="2597224"/>
    <lineage>
        <taxon>Bacteria</taxon>
        <taxon>Deltaproteobacteria</taxon>
        <taxon>Candidatus Acidulodesulfobacterales</taxon>
        <taxon>Candidatus Acidulodesulfobacterium</taxon>
    </lineage>
</organism>
<dbReference type="Proteomes" id="UP000322454">
    <property type="component" value="Unassembled WGS sequence"/>
</dbReference>
<dbReference type="PANTHER" id="PTHR46566:SF2">
    <property type="entry name" value="ATP-DEPENDENT 6-PHOSPHOFRUCTOKINASE ISOZYME 2"/>
    <property type="match status" value="1"/>
</dbReference>
<dbReference type="GO" id="GO:0005829">
    <property type="term" value="C:cytosol"/>
    <property type="evidence" value="ECO:0007669"/>
    <property type="project" value="TreeGrafter"/>
</dbReference>
<reference evidence="2 3" key="1">
    <citation type="submission" date="2019-01" db="EMBL/GenBank/DDBJ databases">
        <title>Insights into ecological role of a new deltaproteobacterial order Candidatus Sinidesulfobacterales (Sva0485) by metagenomics and metatranscriptomics.</title>
        <authorList>
            <person name="Tan S."/>
            <person name="Liu J."/>
            <person name="Fang Y."/>
            <person name="Hedlund B."/>
            <person name="Lian Z.-H."/>
            <person name="Huang L.-Y."/>
            <person name="Li J.-T."/>
            <person name="Huang L.-N."/>
            <person name="Li W.-J."/>
            <person name="Jiang H.-C."/>
            <person name="Dong H.-L."/>
            <person name="Shu W.-S."/>
        </authorList>
    </citation>
    <scope>NUCLEOTIDE SEQUENCE [LARGE SCALE GENOMIC DNA]</scope>
    <source>
        <strain evidence="2">AP4</strain>
    </source>
</reference>
<dbReference type="EMBL" id="SHMQ01000001">
    <property type="protein sequence ID" value="RZV40437.1"/>
    <property type="molecule type" value="Genomic_DNA"/>
</dbReference>
<evidence type="ECO:0000259" key="1">
    <source>
        <dbReference type="Pfam" id="PF00294"/>
    </source>
</evidence>
<sequence length="73" mass="7503">MSPEVPVVSRVGAGDSMVAGILSVIANGGSAEDSLKLGIACGTATVQMPGTELFTMDIVDNIVKEIKIEKINI</sequence>
<dbReference type="InterPro" id="IPR029056">
    <property type="entry name" value="Ribokinase-like"/>
</dbReference>
<dbReference type="Gene3D" id="3.40.1190.20">
    <property type="match status" value="1"/>
</dbReference>
<comment type="caution">
    <text evidence="2">The sequence shown here is derived from an EMBL/GenBank/DDBJ whole genome shotgun (WGS) entry which is preliminary data.</text>
</comment>